<dbReference type="Proteomes" id="UP000216057">
    <property type="component" value="Unassembled WGS sequence"/>
</dbReference>
<evidence type="ECO:0000313" key="2">
    <source>
        <dbReference type="EMBL" id="QOL31701.1"/>
    </source>
</evidence>
<sequence length="169" mass="19300">MNVSKPSKHRWQPQIMPHMNTILDGDFAIRDGKVTCTNPRALSVETDDPRWWVKETAELICREYYESARAAGSHRRWKQAVERESALRMRLAKLEKHPLGTSPVELEIDRHAVIGTSFPGFHGINAGITETLTGTIHYLNPNGIDYEPDTTITIPIKSIIIRNHEIEDY</sequence>
<dbReference type="RefSeq" id="WP_094636835.1">
    <property type="nucleotide sequence ID" value="NZ_CP062938.1"/>
</dbReference>
<gene>
    <name evidence="2" type="ORF">BE0216_03910</name>
    <name evidence="1" type="ORF">BEUL_1256</name>
</gene>
<name>A0A261GAH6_9BIFI</name>
<proteinExistence type="predicted"/>
<accession>A0A261GAH6</accession>
<dbReference type="EMBL" id="CP062938">
    <property type="protein sequence ID" value="QOL31701.1"/>
    <property type="molecule type" value="Genomic_DNA"/>
</dbReference>
<reference evidence="1 3" key="1">
    <citation type="journal article" date="2017" name="BMC Genomics">
        <title>Comparative genomic and phylogenomic analyses of the Bifidobacteriaceae family.</title>
        <authorList>
            <person name="Lugli G.A."/>
            <person name="Milani C."/>
            <person name="Turroni F."/>
            <person name="Duranti S."/>
            <person name="Mancabelli L."/>
            <person name="Mangifesta M."/>
            <person name="Ferrario C."/>
            <person name="Modesto M."/>
            <person name="Mattarelli P."/>
            <person name="Jiri K."/>
            <person name="van Sinderen D."/>
            <person name="Ventura M."/>
        </authorList>
    </citation>
    <scope>NUCLEOTIDE SEQUENCE [LARGE SCALE GENOMIC DNA]</scope>
    <source>
        <strain evidence="1 3">DSM 100216</strain>
    </source>
</reference>
<keyword evidence="4" id="KW-1185">Reference proteome</keyword>
<protein>
    <submittedName>
        <fullName evidence="1">Uncharacterized protein</fullName>
    </submittedName>
</protein>
<evidence type="ECO:0000313" key="3">
    <source>
        <dbReference type="Proteomes" id="UP000216057"/>
    </source>
</evidence>
<dbReference type="Proteomes" id="UP000593943">
    <property type="component" value="Chromosome"/>
</dbReference>
<dbReference type="EMBL" id="MWWZ01000006">
    <property type="protein sequence ID" value="OZG68243.1"/>
    <property type="molecule type" value="Genomic_DNA"/>
</dbReference>
<dbReference type="AlphaFoldDB" id="A0A261GAH6"/>
<evidence type="ECO:0000313" key="4">
    <source>
        <dbReference type="Proteomes" id="UP000593943"/>
    </source>
</evidence>
<reference evidence="2 4" key="2">
    <citation type="submission" date="2020-10" db="EMBL/GenBank/DDBJ databases">
        <title>Genome sequencing of Bifidobacterium eulemuris_DSMZ_100216.</title>
        <authorList>
            <person name="Kim J."/>
        </authorList>
    </citation>
    <scope>NUCLEOTIDE SEQUENCE [LARGE SCALE GENOMIC DNA]</scope>
    <source>
        <strain evidence="2 4">DSM 100216</strain>
    </source>
</reference>
<organism evidence="1 3">
    <name type="scientific">Bifidobacterium eulemuris</name>
    <dbReference type="NCBI Taxonomy" id="1765219"/>
    <lineage>
        <taxon>Bacteria</taxon>
        <taxon>Bacillati</taxon>
        <taxon>Actinomycetota</taxon>
        <taxon>Actinomycetes</taxon>
        <taxon>Bifidobacteriales</taxon>
        <taxon>Bifidobacteriaceae</taxon>
        <taxon>Bifidobacterium</taxon>
    </lineage>
</organism>
<evidence type="ECO:0000313" key="1">
    <source>
        <dbReference type="EMBL" id="OZG68243.1"/>
    </source>
</evidence>
<dbReference type="KEGG" id="beu:BE0216_03910"/>